<evidence type="ECO:0000313" key="2">
    <source>
        <dbReference type="Proteomes" id="UP000244523"/>
    </source>
</evidence>
<dbReference type="AlphaFoldDB" id="A0A2T6K8A3"/>
<evidence type="ECO:0000313" key="1">
    <source>
        <dbReference type="EMBL" id="PUB10915.1"/>
    </source>
</evidence>
<name>A0A2T6K8A3_9RHOB</name>
<protein>
    <submittedName>
        <fullName evidence="1">Uncharacterized protein</fullName>
    </submittedName>
</protein>
<organism evidence="1 2">
    <name type="scientific">Yoonia sediminilitoris</name>
    <dbReference type="NCBI Taxonomy" id="1286148"/>
    <lineage>
        <taxon>Bacteria</taxon>
        <taxon>Pseudomonadati</taxon>
        <taxon>Pseudomonadota</taxon>
        <taxon>Alphaproteobacteria</taxon>
        <taxon>Rhodobacterales</taxon>
        <taxon>Paracoccaceae</taxon>
        <taxon>Yoonia</taxon>
    </lineage>
</organism>
<dbReference type="Proteomes" id="UP000244523">
    <property type="component" value="Unassembled WGS sequence"/>
</dbReference>
<sequence>MAFKLMMSARRKWRKLDLSNRMPKIIQGIAFVDGIKQIQPAA</sequence>
<comment type="caution">
    <text evidence="1">The sequence shown here is derived from an EMBL/GenBank/DDBJ whole genome shotgun (WGS) entry which is preliminary data.</text>
</comment>
<dbReference type="EMBL" id="QBUD01000016">
    <property type="protein sequence ID" value="PUB10915.1"/>
    <property type="molecule type" value="Genomic_DNA"/>
</dbReference>
<keyword evidence="2" id="KW-1185">Reference proteome</keyword>
<reference evidence="1 2" key="1">
    <citation type="submission" date="2018-04" db="EMBL/GenBank/DDBJ databases">
        <title>Genomic Encyclopedia of Archaeal and Bacterial Type Strains, Phase II (KMG-II): from individual species to whole genera.</title>
        <authorList>
            <person name="Goeker M."/>
        </authorList>
    </citation>
    <scope>NUCLEOTIDE SEQUENCE [LARGE SCALE GENOMIC DNA]</scope>
    <source>
        <strain evidence="1 2">DSM 29955</strain>
    </source>
</reference>
<gene>
    <name evidence="1" type="ORF">C8N45_11688</name>
</gene>
<proteinExistence type="predicted"/>
<accession>A0A2T6K8A3</accession>